<dbReference type="AlphaFoldDB" id="A0A1Y1ZPF2"/>
<dbReference type="OrthoDB" id="5238236at2759"/>
<evidence type="ECO:0000313" key="4">
    <source>
        <dbReference type="Proteomes" id="UP000193144"/>
    </source>
</evidence>
<dbReference type="InterPro" id="IPR046539">
    <property type="entry name" value="DUF6604"/>
</dbReference>
<proteinExistence type="predicted"/>
<accession>A0A1Y1ZPF2</accession>
<dbReference type="EMBL" id="MCFA01000054">
    <property type="protein sequence ID" value="ORY12108.1"/>
    <property type="molecule type" value="Genomic_DNA"/>
</dbReference>
<evidence type="ECO:0000259" key="2">
    <source>
        <dbReference type="Pfam" id="PF20253"/>
    </source>
</evidence>
<sequence length="190" mass="21968">MESSEHFARLAQEADNKSTHAKGKSKYKIPLKQFVPLVQEIFNSGAPLENAEDTVRDINDAIRTHKEVTEYYRVTGKADEEHTYFTNHLIQNQNDDVDPEPRGHLFIITNINFDVSDQSDPTIPLQDSEDGKDEQKNELTSVSEPNTENVPLLSQVQPKVHKHVNTFNPSKEEMEREQYFQVLCYLYDFQ</sequence>
<organism evidence="3 4">
    <name type="scientific">Clohesyomyces aquaticus</name>
    <dbReference type="NCBI Taxonomy" id="1231657"/>
    <lineage>
        <taxon>Eukaryota</taxon>
        <taxon>Fungi</taxon>
        <taxon>Dikarya</taxon>
        <taxon>Ascomycota</taxon>
        <taxon>Pezizomycotina</taxon>
        <taxon>Dothideomycetes</taxon>
        <taxon>Pleosporomycetidae</taxon>
        <taxon>Pleosporales</taxon>
        <taxon>Lindgomycetaceae</taxon>
        <taxon>Clohesyomyces</taxon>
    </lineage>
</organism>
<reference evidence="3 4" key="1">
    <citation type="submission" date="2016-07" db="EMBL/GenBank/DDBJ databases">
        <title>Pervasive Adenine N6-methylation of Active Genes in Fungi.</title>
        <authorList>
            <consortium name="DOE Joint Genome Institute"/>
            <person name="Mondo S.J."/>
            <person name="Dannebaum R.O."/>
            <person name="Kuo R.C."/>
            <person name="Labutti K."/>
            <person name="Haridas S."/>
            <person name="Kuo A."/>
            <person name="Salamov A."/>
            <person name="Ahrendt S.R."/>
            <person name="Lipzen A."/>
            <person name="Sullivan W."/>
            <person name="Andreopoulos W.B."/>
            <person name="Clum A."/>
            <person name="Lindquist E."/>
            <person name="Daum C."/>
            <person name="Ramamoorthy G.K."/>
            <person name="Gryganskyi A."/>
            <person name="Culley D."/>
            <person name="Magnuson J.K."/>
            <person name="James T.Y."/>
            <person name="O'Malley M.A."/>
            <person name="Stajich J.E."/>
            <person name="Spatafora J.W."/>
            <person name="Visel A."/>
            <person name="Grigoriev I.V."/>
        </authorList>
    </citation>
    <scope>NUCLEOTIDE SEQUENCE [LARGE SCALE GENOMIC DNA]</scope>
    <source>
        <strain evidence="3 4">CBS 115471</strain>
    </source>
</reference>
<feature type="region of interest" description="Disordered" evidence="1">
    <location>
        <begin position="1"/>
        <end position="25"/>
    </location>
</feature>
<evidence type="ECO:0000256" key="1">
    <source>
        <dbReference type="SAM" id="MobiDB-lite"/>
    </source>
</evidence>
<dbReference type="Proteomes" id="UP000193144">
    <property type="component" value="Unassembled WGS sequence"/>
</dbReference>
<evidence type="ECO:0000313" key="3">
    <source>
        <dbReference type="EMBL" id="ORY12108.1"/>
    </source>
</evidence>
<feature type="region of interest" description="Disordered" evidence="1">
    <location>
        <begin position="117"/>
        <end position="149"/>
    </location>
</feature>
<name>A0A1Y1ZPF2_9PLEO</name>
<feature type="domain" description="DUF6604" evidence="2">
    <location>
        <begin position="11"/>
        <end position="190"/>
    </location>
</feature>
<comment type="caution">
    <text evidence="3">The sequence shown here is derived from an EMBL/GenBank/DDBJ whole genome shotgun (WGS) entry which is preliminary data.</text>
</comment>
<keyword evidence="4" id="KW-1185">Reference proteome</keyword>
<feature type="compositionally biased region" description="Basic and acidic residues" evidence="1">
    <location>
        <begin position="1"/>
        <end position="18"/>
    </location>
</feature>
<feature type="compositionally biased region" description="Polar residues" evidence="1">
    <location>
        <begin position="138"/>
        <end position="149"/>
    </location>
</feature>
<dbReference type="Pfam" id="PF20253">
    <property type="entry name" value="DUF6604"/>
    <property type="match status" value="1"/>
</dbReference>
<protein>
    <recommendedName>
        <fullName evidence="2">DUF6604 domain-containing protein</fullName>
    </recommendedName>
</protein>
<gene>
    <name evidence="3" type="ORF">BCR34DRAFT_664002</name>
</gene>
<dbReference type="STRING" id="1231657.A0A1Y1ZPF2"/>